<reference evidence="2" key="1">
    <citation type="submission" date="2015-04" db="EMBL/GenBank/DDBJ databases">
        <authorList>
            <consortium name="Pathogen Informatics"/>
        </authorList>
    </citation>
    <scope>NUCLEOTIDE SEQUENCE [LARGE SCALE GENOMIC DNA]</scope>
    <source>
        <strain evidence="2">8A</strain>
    </source>
</reference>
<comment type="caution">
    <text evidence="2">The sequence shown here is derived from an EMBL/GenBank/DDBJ whole genome shotgun (WGS) entry which is preliminary data.</text>
</comment>
<keyword evidence="3" id="KW-1185">Reference proteome</keyword>
<dbReference type="VEuPathDB" id="PlasmoDB:PGAL8A_00271900"/>
<organism evidence="2 3">
    <name type="scientific">Plasmodium gallinaceum</name>
    <dbReference type="NCBI Taxonomy" id="5849"/>
    <lineage>
        <taxon>Eukaryota</taxon>
        <taxon>Sar</taxon>
        <taxon>Alveolata</taxon>
        <taxon>Apicomplexa</taxon>
        <taxon>Aconoidasida</taxon>
        <taxon>Haemosporida</taxon>
        <taxon>Plasmodiidae</taxon>
        <taxon>Plasmodium</taxon>
        <taxon>Plasmodium (Haemamoeba)</taxon>
    </lineage>
</organism>
<gene>
    <name evidence="2" type="ORF">PGAL8A_00271900</name>
</gene>
<dbReference type="EMBL" id="CVMV01000041">
    <property type="protein sequence ID" value="CRG95519.1"/>
    <property type="molecule type" value="Genomic_DNA"/>
</dbReference>
<dbReference type="GeneID" id="39731251"/>
<dbReference type="OrthoDB" id="6475849at2759"/>
<evidence type="ECO:0000313" key="2">
    <source>
        <dbReference type="EMBL" id="CRG95519.1"/>
    </source>
</evidence>
<evidence type="ECO:0000256" key="1">
    <source>
        <dbReference type="SAM" id="MobiDB-lite"/>
    </source>
</evidence>
<name>A0A1J1GWX4_PLAGA</name>
<feature type="region of interest" description="Disordered" evidence="1">
    <location>
        <begin position="180"/>
        <end position="216"/>
    </location>
</feature>
<dbReference type="Proteomes" id="UP000220797">
    <property type="component" value="Unassembled WGS sequence"/>
</dbReference>
<accession>A0A1J1GWX4</accession>
<evidence type="ECO:0000313" key="3">
    <source>
        <dbReference type="Proteomes" id="UP000220797"/>
    </source>
</evidence>
<dbReference type="AlphaFoldDB" id="A0A1J1GWX4"/>
<dbReference type="RefSeq" id="XP_028528328.1">
    <property type="nucleotide sequence ID" value="XM_028671702.1"/>
</dbReference>
<sequence>MKTLTLYLKISTFLLFIWIYQCFYNCDSYKTLVDKNILQTKNELKYERVLTEGDIAEKKKTNTEGCLQECPLDNKKNKCKEPDLYNDPCNYLCEVIVPQFLERFNNEISEKDPKSKSLKWNDYWNKILTTKVKELFSIYHRRNIPDEEINKKIDSIMREVNSEFEKFLCECKNQMTDNKTESEYKKEMRKNKTESESKRKMIDHKAESESKKELIDDKTESQNMKELIENKTEFECRNKMIENKTEFECRNEMIDNKTESESMKEMIDNKAESESWKEQESNEINNCKLKIFKLHIVLIILSRI</sequence>
<proteinExistence type="predicted"/>
<protein>
    <submittedName>
        <fullName evidence="2">Fam-g protein</fullName>
    </submittedName>
</protein>